<feature type="transmembrane region" description="Helical" evidence="1">
    <location>
        <begin position="103"/>
        <end position="126"/>
    </location>
</feature>
<proteinExistence type="predicted"/>
<keyword evidence="1" id="KW-0472">Membrane</keyword>
<name>A0A5K3FTY7_MESCO</name>
<accession>A0A5K3FTY7</accession>
<sequence>MNTAKLVNLFAVASAATFLIIVLARGIVNCTSFLECQHDIFRVHGLLLLFAAILLVATAITYFISFFKDKLWIILLSLIMGISGVLFNLAGTLVFPLVEPGFWVQWLPTVAMTITLSFIISVSLSFSQKSA</sequence>
<dbReference type="AlphaFoldDB" id="A0A5K3FTY7"/>
<keyword evidence="1" id="KW-0812">Transmembrane</keyword>
<keyword evidence="1" id="KW-1133">Transmembrane helix</keyword>
<feature type="transmembrane region" description="Helical" evidence="1">
    <location>
        <begin position="71"/>
        <end position="97"/>
    </location>
</feature>
<protein>
    <submittedName>
        <fullName evidence="2">DUF423 domain-containing protein</fullName>
    </submittedName>
</protein>
<reference evidence="2" key="1">
    <citation type="submission" date="2019-11" db="UniProtKB">
        <authorList>
            <consortium name="WormBaseParasite"/>
        </authorList>
    </citation>
    <scope>IDENTIFICATION</scope>
</reference>
<evidence type="ECO:0000256" key="1">
    <source>
        <dbReference type="SAM" id="Phobius"/>
    </source>
</evidence>
<dbReference type="WBParaSite" id="MCU_010557-RA">
    <property type="protein sequence ID" value="MCU_010557-RA"/>
    <property type="gene ID" value="MCU_010557"/>
</dbReference>
<organism evidence="2">
    <name type="scientific">Mesocestoides corti</name>
    <name type="common">Flatworm</name>
    <dbReference type="NCBI Taxonomy" id="53468"/>
    <lineage>
        <taxon>Eukaryota</taxon>
        <taxon>Metazoa</taxon>
        <taxon>Spiralia</taxon>
        <taxon>Lophotrochozoa</taxon>
        <taxon>Platyhelminthes</taxon>
        <taxon>Cestoda</taxon>
        <taxon>Eucestoda</taxon>
        <taxon>Cyclophyllidea</taxon>
        <taxon>Mesocestoididae</taxon>
        <taxon>Mesocestoides</taxon>
    </lineage>
</organism>
<feature type="transmembrane region" description="Helical" evidence="1">
    <location>
        <begin position="40"/>
        <end position="64"/>
    </location>
</feature>
<evidence type="ECO:0000313" key="2">
    <source>
        <dbReference type="WBParaSite" id="MCU_010557-RA"/>
    </source>
</evidence>